<dbReference type="SUPFAM" id="SSF55781">
    <property type="entry name" value="GAF domain-like"/>
    <property type="match status" value="1"/>
</dbReference>
<evidence type="ECO:0000256" key="2">
    <source>
        <dbReference type="ARBA" id="ARBA00022777"/>
    </source>
</evidence>
<dbReference type="Gene3D" id="3.30.70.270">
    <property type="match status" value="1"/>
</dbReference>
<dbReference type="PROSITE" id="PS50883">
    <property type="entry name" value="EAL"/>
    <property type="match status" value="1"/>
</dbReference>
<sequence>MTSEVEQSTRASRVEVALQGAADRALLMRTLSPEGYAIEAFDEDCSAGTDADLLIIDQPSLKGRRDRIRALRAAASPVALPVLLLAKEGHVSPTLVASELGHTVDDVLRIPSTGHELRARVRNLIRLRALSVEQSAAHGRTRQALAGVSRALRILHACNEVMLWETTESGLINSVCRMITQSEGYALAWVGFAGIDAGERAKIMVHAASGPSAGYVRGLDIRWDDSPKGHGPAGWALASGTTQIISDTAAAECLAPWRTHLDDWGLKAVIAMALEPERGVPGVLVVYSTRAGDFGDEERQLLERLASNLAFGIDRLRIKEEQERQDARIRQLAYSDALTGLPNRRWLLQRLEQVVSAQGEDQTAAVLFIDLNDFKLVNDALGHAAGDEVLRCTAERIQQTLRKDDLVARQGGDEFIVVLVDSPRQPASDGRDGEQRLRQAADALASRIVETLQQPFDIQGYRHRLAPSIGVSLLPYLGADAETVIDQADMAMYEAKQSRRRTETYSPEMGHHRQQRLSLEAQLHQAFEAEEFRLHYQPIWELETGRVVAVEALLRWTNREGQPMSPGDFMPVVEDIGLIEPLGDWVLASAARQLAHWQREGIELCMAVNLSVSQLQGTAASARIRDLITAEGTEPRAWSLELTEDVLMRDPDDVSVAMQALSDAGFRLALDDFGRGYSSLARLQSMPLHALKIDKMFVDCLGNGRQGEGIVSAIVDVGRHLALTVVAEGVETRAQRDRLEAIGCRLGQGFLASPALPPQEIPQLTLDPIAPPGAASVDAGARCGLMDP</sequence>
<organism evidence="5 6">
    <name type="scientific">Sediminicurvatus halobius</name>
    <dbReference type="NCBI Taxonomy" id="2182432"/>
    <lineage>
        <taxon>Bacteria</taxon>
        <taxon>Pseudomonadati</taxon>
        <taxon>Pseudomonadota</taxon>
        <taxon>Gammaproteobacteria</taxon>
        <taxon>Chromatiales</taxon>
        <taxon>Ectothiorhodospiraceae</taxon>
        <taxon>Sediminicurvatus</taxon>
    </lineage>
</organism>
<keyword evidence="6" id="KW-1185">Reference proteome</keyword>
<evidence type="ECO:0000313" key="6">
    <source>
        <dbReference type="Proteomes" id="UP000245474"/>
    </source>
</evidence>
<feature type="domain" description="EAL" evidence="3">
    <location>
        <begin position="516"/>
        <end position="769"/>
    </location>
</feature>
<dbReference type="CDD" id="cd01948">
    <property type="entry name" value="EAL"/>
    <property type="match status" value="1"/>
</dbReference>
<dbReference type="SUPFAM" id="SSF141868">
    <property type="entry name" value="EAL domain-like"/>
    <property type="match status" value="1"/>
</dbReference>
<evidence type="ECO:0000256" key="1">
    <source>
        <dbReference type="ARBA" id="ARBA00022679"/>
    </source>
</evidence>
<comment type="caution">
    <text evidence="5">The sequence shown here is derived from an EMBL/GenBank/DDBJ whole genome shotgun (WGS) entry which is preliminary data.</text>
</comment>
<reference evidence="5 6" key="1">
    <citation type="submission" date="2018-05" db="EMBL/GenBank/DDBJ databases">
        <title>Spiribacter halobius sp. nov., a moderately halophilic bacterium isolated from marine solar saltern.</title>
        <authorList>
            <person name="Zheng W.-S."/>
            <person name="Lu D.-C."/>
            <person name="Du Z.-J."/>
        </authorList>
    </citation>
    <scope>NUCLEOTIDE SEQUENCE [LARGE SCALE GENOMIC DNA]</scope>
    <source>
        <strain evidence="5 6">E85</strain>
    </source>
</reference>
<evidence type="ECO:0008006" key="7">
    <source>
        <dbReference type="Google" id="ProtNLM"/>
    </source>
</evidence>
<dbReference type="InterPro" id="IPR052155">
    <property type="entry name" value="Biofilm_reg_signaling"/>
</dbReference>
<dbReference type="PROSITE" id="PS50887">
    <property type="entry name" value="GGDEF"/>
    <property type="match status" value="1"/>
</dbReference>
<dbReference type="InterPro" id="IPR001633">
    <property type="entry name" value="EAL_dom"/>
</dbReference>
<dbReference type="InterPro" id="IPR043128">
    <property type="entry name" value="Rev_trsase/Diguanyl_cyclase"/>
</dbReference>
<dbReference type="Pfam" id="PF00990">
    <property type="entry name" value="GGDEF"/>
    <property type="match status" value="1"/>
</dbReference>
<dbReference type="CDD" id="cd01949">
    <property type="entry name" value="GGDEF"/>
    <property type="match status" value="1"/>
</dbReference>
<dbReference type="InterPro" id="IPR029787">
    <property type="entry name" value="Nucleotide_cyclase"/>
</dbReference>
<feature type="domain" description="GGDEF" evidence="4">
    <location>
        <begin position="362"/>
        <end position="507"/>
    </location>
</feature>
<gene>
    <name evidence="5" type="ORF">DEM34_00990</name>
</gene>
<accession>A0A2U2N9S3</accession>
<dbReference type="AlphaFoldDB" id="A0A2U2N9S3"/>
<dbReference type="InterPro" id="IPR003018">
    <property type="entry name" value="GAF"/>
</dbReference>
<dbReference type="NCBIfam" id="TIGR00254">
    <property type="entry name" value="GGDEF"/>
    <property type="match status" value="1"/>
</dbReference>
<dbReference type="Pfam" id="PF00563">
    <property type="entry name" value="EAL"/>
    <property type="match status" value="1"/>
</dbReference>
<dbReference type="InterPro" id="IPR035919">
    <property type="entry name" value="EAL_sf"/>
</dbReference>
<dbReference type="SUPFAM" id="SSF52172">
    <property type="entry name" value="CheY-like"/>
    <property type="match status" value="1"/>
</dbReference>
<name>A0A2U2N9S3_9GAMM</name>
<keyword evidence="2" id="KW-0418">Kinase</keyword>
<dbReference type="SUPFAM" id="SSF55073">
    <property type="entry name" value="Nucleotide cyclase"/>
    <property type="match status" value="1"/>
</dbReference>
<dbReference type="Proteomes" id="UP000245474">
    <property type="component" value="Unassembled WGS sequence"/>
</dbReference>
<evidence type="ECO:0000259" key="4">
    <source>
        <dbReference type="PROSITE" id="PS50887"/>
    </source>
</evidence>
<dbReference type="SMART" id="SM00052">
    <property type="entry name" value="EAL"/>
    <property type="match status" value="1"/>
</dbReference>
<protein>
    <recommendedName>
        <fullName evidence="7">Diguanylate cyclase</fullName>
    </recommendedName>
</protein>
<dbReference type="SMART" id="SM00267">
    <property type="entry name" value="GGDEF"/>
    <property type="match status" value="1"/>
</dbReference>
<dbReference type="PANTHER" id="PTHR44757:SF2">
    <property type="entry name" value="BIOFILM ARCHITECTURE MAINTENANCE PROTEIN MBAA"/>
    <property type="match status" value="1"/>
</dbReference>
<dbReference type="Gene3D" id="3.20.20.450">
    <property type="entry name" value="EAL domain"/>
    <property type="match status" value="1"/>
</dbReference>
<dbReference type="PANTHER" id="PTHR44757">
    <property type="entry name" value="DIGUANYLATE CYCLASE DGCP"/>
    <property type="match status" value="1"/>
</dbReference>
<dbReference type="InterPro" id="IPR029016">
    <property type="entry name" value="GAF-like_dom_sf"/>
</dbReference>
<dbReference type="GO" id="GO:0016301">
    <property type="term" value="F:kinase activity"/>
    <property type="evidence" value="ECO:0007669"/>
    <property type="project" value="UniProtKB-KW"/>
</dbReference>
<keyword evidence="1" id="KW-0808">Transferase</keyword>
<proteinExistence type="predicted"/>
<dbReference type="InterPro" id="IPR011006">
    <property type="entry name" value="CheY-like_superfamily"/>
</dbReference>
<dbReference type="Pfam" id="PF13185">
    <property type="entry name" value="GAF_2"/>
    <property type="match status" value="1"/>
</dbReference>
<evidence type="ECO:0000313" key="5">
    <source>
        <dbReference type="EMBL" id="PWG65868.1"/>
    </source>
</evidence>
<dbReference type="EMBL" id="QFFI01000001">
    <property type="protein sequence ID" value="PWG65868.1"/>
    <property type="molecule type" value="Genomic_DNA"/>
</dbReference>
<evidence type="ECO:0000259" key="3">
    <source>
        <dbReference type="PROSITE" id="PS50883"/>
    </source>
</evidence>
<dbReference type="InterPro" id="IPR000160">
    <property type="entry name" value="GGDEF_dom"/>
</dbReference>
<dbReference type="SMART" id="SM00065">
    <property type="entry name" value="GAF"/>
    <property type="match status" value="1"/>
</dbReference>
<dbReference type="Gene3D" id="3.30.450.40">
    <property type="match status" value="1"/>
</dbReference>